<evidence type="ECO:0000313" key="7">
    <source>
        <dbReference type="EMBL" id="ORE07150.1"/>
    </source>
</evidence>
<dbReference type="Proteomes" id="UP000242414">
    <property type="component" value="Unassembled WGS sequence"/>
</dbReference>
<accession>A0A1X0R544</accession>
<sequence>MNAPLADTMLAWSQNELDIYSTLSLIPVLSDLNWIDDKVIVCFAHRYFSESVPDLIQQLNQPNRVKLVELFKERVGLDLETDTTTWLHQLFKWARTQQDVYREQEGYMEFEKKANQLLSQLLQLYHPLVDFLNKEEQSVTSSRTITTERKGSFSSLLEEQSIINKHPSSFEDFESAYQTIKSRDLVDFHACIPHYLRSHPNLSAINATQAALEYQLHKRELLRHTTQFQTTAAYIRNELEFIQAKMLKTTTTDTGIQDLEERAQKAGALLDSLPKLEDQQEQCETLVSKYKLICAWVEEVRVWFVEAERIRKWIEERIVLLEGRPPVEALDEVELDYTLKQVEQLNQEHEALEKQVETFDKQDMARLRAHVKALTGTDKDLSPADTTTIEITFTTLMILDRLMHLLRRRSYELQMLTLRVYWEQEYNVAVGWVRSMTEQVKTFMGKEARWRPTLSHTNEFKNEVIEKLIGFEKQCTAFDQGQFTTTVNMYQDLDDSCHMELPSHLESRQVALEEAFEALTNRVAFARQVVEQYLMVTDFLDHADELKMEGEQLRQEITHAEQQLLSSPDLSEKVNQFQEKAVRLVTGLATRIPYPDTTHPSDQQDNEDANETIRMVVGARKSALILLGEALDQALSSHRRALQLQKRAKQLQDEINRLTGWVDERLRALAKAKVDVFVGKCALDEVDLARLRKERDGQVSKLKGIKENDVKKLHESIHALHASPHHRSYMDTLNESLKKLEQQLSKLDEALSARSLGLDTLAKRISWESQYSKASQWISSMTTNIWDFTAKKAQWRPKDNPMSDWSQVEQEFKDIQAKVDTFESRQFDQLQHEFHVLIEGFSRIKQDDTPVADDNNLTAEHVKRRQDALTANFAHLKELCLYTQGILDQHIALEKFSARASELYGQGEKLMIDLQQRLDDPLYSQEDDVELEEAVNEYSHQALDIWTSLGSQIPYPQCNEEARATRPSTADDEISTDIANVVFKTYTDLQGMADQLKELLSQLRAAVQHRKELEDCVQKATMLTKTMAQIKQQHMSMYTFEDQLYATTMHISGTKLDANALSEKVSALNDKEYQPLIERIQILQDLEAPIDKHRLMAPTSLLQSAYKQLQEFSVLFTHQVKCYDTRLHWESLLANHVHKLETLQESVRDTINEKNFWLSREDDTNHKDNLLEKLVEELTQHDKILKEYANQDLPSLEIAHLNMTSAFDALDSSKPVPVLDKQSDIKKSVHKLQNLLTQQVSEINLLHARHRWESHADKELRACSEFEVEIESFIKDYARWKSEQVDEKESSKRLDELQSTFALHVKTIQHLLDEFTGLKHLTEATNKRKSSLESNKGRMQGLQGFMHEVLRQTEMIRACLARIQEFENRAESLKAQFLAADGIQEGFEAAFETYKSDVHQLNKTIPHPLPRNDKDDVDYNTSVSDMIQARYVRLEELASLLQSILESKEKLSRRRAAEASYLAEATTVKEWIQSKWMAIDQVAENVDEDLQGSVSAVAAIQSTVLAYSSSILALQASLVKYMALMEEDDDTLQTMQADMDAQYRKLCEHVQTVKDDLSEQLRRAEWTRLVSAFNTVCAELTQEMTTLQVEDITESVTLDWQERVKALEMKQLEPIKARALNDDDMNQVLKTLNDLKGFMQCRIHEANNYRWKQKYLADAHDLESWLKETKEAVTEFRKNQGSVQEKADPIKEIKEVYNKICESIEGRKDKYEELRSFHKFLQLNSLTEMDERQQSLENEWKQLQGDVVQANQLVEQVGQWVVLFDKLDAAKATLKATVQTLEAFDESTVLEELPELFDHEEKQLSDLLSNLDTLLSAAQNLHCQAPDEARQTRSNMNAFEEQQRKLCQEVTESQRLLTDKLKLAQRQVSLNTCQTITSAVSQNVHKQIELWEKDLEAIRHVIDTTNKLEQVYLDKRGSTLETKRAEYSNQEAQIIRPALLQLKNDHSVDIKPMEDELAAAFDKLDMAIKAETGVQEMIRKLLGQIKSSKDISTWVTQCHQAIEQTDPHDENAEESMKALDEKMADFKPVMTSFEKMVESINDMPIPEIRVQGVWTDLVAAANENAKVVKEEWDTLEQARNEMADDIQRTMRGIAMLRKIKHVIMLLAETREYLDNIKVPQLDEDTVPNSDIKIVVESEERNGADKLSRMLRQAEVEGYLKGLSTIEKDTKDQIEQEIVELEKMTSQCQEGDSFKHQYQETKDAVARLTDSIEEKKAELHKALELGQLLTTTDDLEILLSSLEEAIGKAVPHHVTLMGHGLGRADLQAKLIELDARFKYYESNIVKSFKLAKEHPISTQETKDVVESYLSDLEKRWNLLKKQYKTRKIELSRTIDSKELYQQQQQARIRKSSLPTRKASSLLRAADRLSPTPSTSSSSSSGSLRLSVIGRHQPSKSATHVKPRPSTRHAKPPLNSYVADPENDLDMEIGRIVNNAPYRVKVKMVPGEVGRYWFGDVNPKMAYCRVLKSKMVMVRVGGGWTELSQFLRDHALLEGDFIPKSSTPEVILEEEPSIQEGFIETRRAKPVPRSMSPSQRPTGTPSHSTNTSGGYKDGDKFITVDQHGNQLEVKMRRFSNDVMEKSSNGYTRRRIARKKEKLNNQAAANASTGVAGDNHNKSDNSSNNNSTSTVKSQTNTTNSSSTNHNAL</sequence>
<organism evidence="7">
    <name type="scientific">Rhizopus microsporus var. microsporus</name>
    <dbReference type="NCBI Taxonomy" id="86635"/>
    <lineage>
        <taxon>Eukaryota</taxon>
        <taxon>Fungi</taxon>
        <taxon>Fungi incertae sedis</taxon>
        <taxon>Mucoromycota</taxon>
        <taxon>Mucoromycotina</taxon>
        <taxon>Mucoromycetes</taxon>
        <taxon>Mucorales</taxon>
        <taxon>Mucorineae</taxon>
        <taxon>Rhizopodaceae</taxon>
        <taxon>Rhizopus</taxon>
    </lineage>
</organism>
<comment type="subcellular location">
    <subcellularLocation>
        <location evidence="1">Cytoplasm</location>
        <location evidence="1">Cytoskeleton</location>
    </subcellularLocation>
</comment>
<dbReference type="GO" id="GO:0005856">
    <property type="term" value="C:cytoskeleton"/>
    <property type="evidence" value="ECO:0007669"/>
    <property type="project" value="UniProtKB-SubCell"/>
</dbReference>
<keyword evidence="4" id="KW-0175">Coiled coil</keyword>
<protein>
    <recommendedName>
        <fullName evidence="6">GAR domain-containing protein</fullName>
    </recommendedName>
</protein>
<evidence type="ECO:0000256" key="5">
    <source>
        <dbReference type="SAM" id="MobiDB-lite"/>
    </source>
</evidence>
<gene>
    <name evidence="7" type="ORF">BCV72DRAFT_112287</name>
</gene>
<dbReference type="EMBL" id="KV921909">
    <property type="protein sequence ID" value="ORE07150.1"/>
    <property type="molecule type" value="Genomic_DNA"/>
</dbReference>
<keyword evidence="2" id="KW-0963">Cytoplasm</keyword>
<feature type="compositionally biased region" description="Low complexity" evidence="5">
    <location>
        <begin position="2617"/>
        <end position="2645"/>
    </location>
</feature>
<evidence type="ECO:0000259" key="6">
    <source>
        <dbReference type="PROSITE" id="PS51460"/>
    </source>
</evidence>
<feature type="coiled-coil region" evidence="4">
    <location>
        <begin position="986"/>
        <end position="1016"/>
    </location>
</feature>
<dbReference type="InterPro" id="IPR003108">
    <property type="entry name" value="GAR_dom"/>
</dbReference>
<feature type="compositionally biased region" description="Polar residues" evidence="5">
    <location>
        <begin position="2529"/>
        <end position="2547"/>
    </location>
</feature>
<feature type="region of interest" description="Disordered" evidence="5">
    <location>
        <begin position="2515"/>
        <end position="2555"/>
    </location>
</feature>
<evidence type="ECO:0000256" key="3">
    <source>
        <dbReference type="ARBA" id="ARBA00023212"/>
    </source>
</evidence>
<dbReference type="VEuPathDB" id="FungiDB:BCV72DRAFT_112287"/>
<evidence type="ECO:0000256" key="2">
    <source>
        <dbReference type="ARBA" id="ARBA00022490"/>
    </source>
</evidence>
<dbReference type="Gene3D" id="3.30.920.20">
    <property type="entry name" value="Gas2-like domain"/>
    <property type="match status" value="1"/>
</dbReference>
<evidence type="ECO:0000256" key="4">
    <source>
        <dbReference type="SAM" id="Coils"/>
    </source>
</evidence>
<dbReference type="GO" id="GO:0008017">
    <property type="term" value="F:microtubule binding"/>
    <property type="evidence" value="ECO:0007669"/>
    <property type="project" value="InterPro"/>
</dbReference>
<dbReference type="Gene3D" id="1.20.58.60">
    <property type="match status" value="5"/>
</dbReference>
<feature type="region of interest" description="Disordered" evidence="5">
    <location>
        <begin position="2593"/>
        <end position="2645"/>
    </location>
</feature>
<proteinExistence type="predicted"/>
<feature type="coiled-coil region" evidence="4">
    <location>
        <begin position="335"/>
        <end position="362"/>
    </location>
</feature>
<feature type="coiled-coil region" evidence="4">
    <location>
        <begin position="688"/>
        <end position="750"/>
    </location>
</feature>
<evidence type="ECO:0000256" key="1">
    <source>
        <dbReference type="ARBA" id="ARBA00004245"/>
    </source>
</evidence>
<feature type="compositionally biased region" description="Basic and acidic residues" evidence="5">
    <location>
        <begin position="2569"/>
        <end position="2578"/>
    </location>
</feature>
<feature type="compositionally biased region" description="Polar residues" evidence="5">
    <location>
        <begin position="2597"/>
        <end position="2606"/>
    </location>
</feature>
<feature type="coiled-coil region" evidence="4">
    <location>
        <begin position="2197"/>
        <end position="2224"/>
    </location>
</feature>
<feature type="compositionally biased region" description="Low complexity" evidence="5">
    <location>
        <begin position="2366"/>
        <end position="2385"/>
    </location>
</feature>
<dbReference type="SMART" id="SM00243">
    <property type="entry name" value="GAS2"/>
    <property type="match status" value="1"/>
</dbReference>
<dbReference type="Pfam" id="PF02187">
    <property type="entry name" value="GAS2"/>
    <property type="match status" value="1"/>
</dbReference>
<reference evidence="7" key="1">
    <citation type="journal article" date="2016" name="Proc. Natl. Acad. Sci. U.S.A.">
        <title>Lipid metabolic changes in an early divergent fungus govern the establishment of a mutualistic symbiosis with endobacteria.</title>
        <authorList>
            <person name="Lastovetsky O.A."/>
            <person name="Gaspar M.L."/>
            <person name="Mondo S.J."/>
            <person name="LaButti K.M."/>
            <person name="Sandor L."/>
            <person name="Grigoriev I.V."/>
            <person name="Henry S.A."/>
            <person name="Pawlowska T.E."/>
        </authorList>
    </citation>
    <scope>NUCLEOTIDE SEQUENCE [LARGE SCALE GENOMIC DNA]</scope>
    <source>
        <strain evidence="7">ATCC 52814</strain>
    </source>
</reference>
<keyword evidence="3" id="KW-0206">Cytoskeleton</keyword>
<feature type="region of interest" description="Disordered" evidence="5">
    <location>
        <begin position="2360"/>
        <end position="2419"/>
    </location>
</feature>
<dbReference type="InterPro" id="IPR036534">
    <property type="entry name" value="GAR_dom_sf"/>
</dbReference>
<dbReference type="SUPFAM" id="SSF143575">
    <property type="entry name" value="GAS2 domain-like"/>
    <property type="match status" value="1"/>
</dbReference>
<name>A0A1X0R544_RHIZD</name>
<dbReference type="OrthoDB" id="2359410at2759"/>
<feature type="compositionally biased region" description="Basic residues" evidence="5">
    <location>
        <begin position="2397"/>
        <end position="2409"/>
    </location>
</feature>
<dbReference type="PROSITE" id="PS51460">
    <property type="entry name" value="GAR"/>
    <property type="match status" value="1"/>
</dbReference>
<feature type="region of interest" description="Disordered" evidence="5">
    <location>
        <begin position="2569"/>
        <end position="2588"/>
    </location>
</feature>
<dbReference type="SUPFAM" id="SSF46966">
    <property type="entry name" value="Spectrin repeat"/>
    <property type="match status" value="1"/>
</dbReference>
<feature type="domain" description="GAR" evidence="6">
    <location>
        <begin position="2418"/>
        <end position="2492"/>
    </location>
</feature>